<dbReference type="Pfam" id="PF00589">
    <property type="entry name" value="Phage_integrase"/>
    <property type="match status" value="1"/>
</dbReference>
<dbReference type="EMBL" id="JAHSQO010000007">
    <property type="protein sequence ID" value="MBY8918783.1"/>
    <property type="molecule type" value="Genomic_DNA"/>
</dbReference>
<keyword evidence="4" id="KW-0233">DNA recombination</keyword>
<evidence type="ECO:0000313" key="6">
    <source>
        <dbReference type="EMBL" id="MBY8918783.1"/>
    </source>
</evidence>
<name>A0ABS7RCZ9_9HYPH</name>
<evidence type="ECO:0000256" key="4">
    <source>
        <dbReference type="ARBA" id="ARBA00023172"/>
    </source>
</evidence>
<evidence type="ECO:0000313" key="7">
    <source>
        <dbReference type="Proteomes" id="UP000777661"/>
    </source>
</evidence>
<dbReference type="InterPro" id="IPR011010">
    <property type="entry name" value="DNA_brk_join_enz"/>
</dbReference>
<dbReference type="InterPro" id="IPR010998">
    <property type="entry name" value="Integrase_recombinase_N"/>
</dbReference>
<sequence length="345" mass="39013">MRVNLVGVHSVKKRLADGSVKTYHYAWRGGPAIKADPETEHRKFTEEYLRLTRDREDAPYQGCMAEIVRGYLKSPHYKDLKPSTREGYDLAIRAIEGEFYDMTAERISGAGSRTLFLEWRDEMAETHPRKADLYMSVLQRLFWFALDREMIERHPLERITKVSDGTRRDIIWTDADMKAFTENAREPLVRAMMLAAWTGQRQGDLLSLTWSAYDGNAIRLRQSKTGAHVAVKVSAELRAILDAARAENAKRETPAATILTNRSGKPWTSGFKSSWRKAVAAAGIKGKTFHDLRGTFVTLAYRNGASIREIAEITGHAEKDAEGIIRKHYLVSSAAVEKIETGTRP</sequence>
<dbReference type="RefSeq" id="WP_223004344.1">
    <property type="nucleotide sequence ID" value="NZ_JAHSQO010000007.1"/>
</dbReference>
<evidence type="ECO:0000256" key="2">
    <source>
        <dbReference type="ARBA" id="ARBA00022908"/>
    </source>
</evidence>
<dbReference type="PANTHER" id="PTHR30349">
    <property type="entry name" value="PHAGE INTEGRASE-RELATED"/>
    <property type="match status" value="1"/>
</dbReference>
<keyword evidence="2" id="KW-0229">DNA integration</keyword>
<dbReference type="Gene3D" id="1.10.443.10">
    <property type="entry name" value="Intergrase catalytic core"/>
    <property type="match status" value="1"/>
</dbReference>
<dbReference type="InterPro" id="IPR013762">
    <property type="entry name" value="Integrase-like_cat_sf"/>
</dbReference>
<reference evidence="6 7" key="1">
    <citation type="submission" date="2021-06" db="EMBL/GenBank/DDBJ databases">
        <title>Nitratireductor porphyridii sp. nov., isolated from a small marine red alga, Porphyridium purpureum in South Korea.</title>
        <authorList>
            <person name="Kim K.H."/>
            <person name="Kristyanto S."/>
            <person name="Jeon C.O."/>
        </authorList>
    </citation>
    <scope>NUCLEOTIDE SEQUENCE [LARGE SCALE GENOMIC DNA]</scope>
    <source>
        <strain evidence="6 7">R6</strain>
    </source>
</reference>
<dbReference type="Proteomes" id="UP000777661">
    <property type="component" value="Unassembled WGS sequence"/>
</dbReference>
<organism evidence="6 7">
    <name type="scientific">Nitratireductor rhodophyticola</name>
    <dbReference type="NCBI Taxonomy" id="2854036"/>
    <lineage>
        <taxon>Bacteria</taxon>
        <taxon>Pseudomonadati</taxon>
        <taxon>Pseudomonadota</taxon>
        <taxon>Alphaproteobacteria</taxon>
        <taxon>Hyphomicrobiales</taxon>
        <taxon>Phyllobacteriaceae</taxon>
        <taxon>Nitratireductor</taxon>
    </lineage>
</organism>
<dbReference type="SUPFAM" id="SSF56349">
    <property type="entry name" value="DNA breaking-rejoining enzymes"/>
    <property type="match status" value="1"/>
</dbReference>
<comment type="similarity">
    <text evidence="1">Belongs to the 'phage' integrase family.</text>
</comment>
<evidence type="ECO:0000256" key="3">
    <source>
        <dbReference type="ARBA" id="ARBA00023125"/>
    </source>
</evidence>
<evidence type="ECO:0000256" key="1">
    <source>
        <dbReference type="ARBA" id="ARBA00008857"/>
    </source>
</evidence>
<gene>
    <name evidence="6" type="ORF">KVG22_19430</name>
</gene>
<dbReference type="InterPro" id="IPR050090">
    <property type="entry name" value="Tyrosine_recombinase_XerCD"/>
</dbReference>
<evidence type="ECO:0000259" key="5">
    <source>
        <dbReference type="PROSITE" id="PS51898"/>
    </source>
</evidence>
<dbReference type="PROSITE" id="PS51898">
    <property type="entry name" value="TYR_RECOMBINASE"/>
    <property type="match status" value="1"/>
</dbReference>
<dbReference type="PANTHER" id="PTHR30349:SF64">
    <property type="entry name" value="PROPHAGE INTEGRASE INTD-RELATED"/>
    <property type="match status" value="1"/>
</dbReference>
<keyword evidence="3" id="KW-0238">DNA-binding</keyword>
<keyword evidence="7" id="KW-1185">Reference proteome</keyword>
<proteinExistence type="inferred from homology"/>
<dbReference type="InterPro" id="IPR002104">
    <property type="entry name" value="Integrase_catalytic"/>
</dbReference>
<dbReference type="Gene3D" id="1.10.150.130">
    <property type="match status" value="1"/>
</dbReference>
<feature type="domain" description="Tyr recombinase" evidence="5">
    <location>
        <begin position="167"/>
        <end position="343"/>
    </location>
</feature>
<accession>A0ABS7RCZ9</accession>
<protein>
    <submittedName>
        <fullName evidence="6">Tyrosine-type recombinase/integrase</fullName>
    </submittedName>
</protein>
<comment type="caution">
    <text evidence="6">The sequence shown here is derived from an EMBL/GenBank/DDBJ whole genome shotgun (WGS) entry which is preliminary data.</text>
</comment>